<feature type="domain" description="Trafficking protein particle complex subunit 11" evidence="3">
    <location>
        <begin position="353"/>
        <end position="631"/>
    </location>
</feature>
<dbReference type="Proteomes" id="UP000799776">
    <property type="component" value="Unassembled WGS sequence"/>
</dbReference>
<protein>
    <recommendedName>
        <fullName evidence="6">Trafficking protein particle complex subunit 11 domain-containing protein</fullName>
    </recommendedName>
</protein>
<proteinExistence type="predicted"/>
<feature type="domain" description="Gryzun putative trafficking through Golgi" evidence="2">
    <location>
        <begin position="662"/>
        <end position="1254"/>
    </location>
</feature>
<evidence type="ECO:0008006" key="6">
    <source>
        <dbReference type="Google" id="ProtNLM"/>
    </source>
</evidence>
<evidence type="ECO:0000313" key="4">
    <source>
        <dbReference type="EMBL" id="KAF2089057.1"/>
    </source>
</evidence>
<feature type="region of interest" description="Disordered" evidence="1">
    <location>
        <begin position="276"/>
        <end position="299"/>
    </location>
</feature>
<evidence type="ECO:0000259" key="2">
    <source>
        <dbReference type="Pfam" id="PF07919"/>
    </source>
</evidence>
<evidence type="ECO:0000313" key="5">
    <source>
        <dbReference type="Proteomes" id="UP000799776"/>
    </source>
</evidence>
<accession>A0A6A5YCI5</accession>
<reference evidence="4" key="1">
    <citation type="journal article" date="2020" name="Stud. Mycol.">
        <title>101 Dothideomycetes genomes: a test case for predicting lifestyles and emergence of pathogens.</title>
        <authorList>
            <person name="Haridas S."/>
            <person name="Albert R."/>
            <person name="Binder M."/>
            <person name="Bloem J."/>
            <person name="Labutti K."/>
            <person name="Salamov A."/>
            <person name="Andreopoulos B."/>
            <person name="Baker S."/>
            <person name="Barry K."/>
            <person name="Bills G."/>
            <person name="Bluhm B."/>
            <person name="Cannon C."/>
            <person name="Castanera R."/>
            <person name="Culley D."/>
            <person name="Daum C."/>
            <person name="Ezra D."/>
            <person name="Gonzalez J."/>
            <person name="Henrissat B."/>
            <person name="Kuo A."/>
            <person name="Liang C."/>
            <person name="Lipzen A."/>
            <person name="Lutzoni F."/>
            <person name="Magnuson J."/>
            <person name="Mondo S."/>
            <person name="Nolan M."/>
            <person name="Ohm R."/>
            <person name="Pangilinan J."/>
            <person name="Park H.-J."/>
            <person name="Ramirez L."/>
            <person name="Alfaro M."/>
            <person name="Sun H."/>
            <person name="Tritt A."/>
            <person name="Yoshinaga Y."/>
            <person name="Zwiers L.-H."/>
            <person name="Turgeon B."/>
            <person name="Goodwin S."/>
            <person name="Spatafora J."/>
            <person name="Crous P."/>
            <person name="Grigoriev I."/>
        </authorList>
    </citation>
    <scope>NUCLEOTIDE SEQUENCE</scope>
    <source>
        <strain evidence="4">CBS 121410</strain>
    </source>
</reference>
<dbReference type="PANTHER" id="PTHR14374">
    <property type="entry name" value="FOIE GRAS"/>
    <property type="match status" value="1"/>
</dbReference>
<organism evidence="4 5">
    <name type="scientific">Saccharata proteae CBS 121410</name>
    <dbReference type="NCBI Taxonomy" id="1314787"/>
    <lineage>
        <taxon>Eukaryota</taxon>
        <taxon>Fungi</taxon>
        <taxon>Dikarya</taxon>
        <taxon>Ascomycota</taxon>
        <taxon>Pezizomycotina</taxon>
        <taxon>Dothideomycetes</taxon>
        <taxon>Dothideomycetes incertae sedis</taxon>
        <taxon>Botryosphaeriales</taxon>
        <taxon>Saccharataceae</taxon>
        <taxon>Saccharata</taxon>
    </lineage>
</organism>
<evidence type="ECO:0000256" key="1">
    <source>
        <dbReference type="SAM" id="MobiDB-lite"/>
    </source>
</evidence>
<name>A0A6A5YCI5_9PEZI</name>
<gene>
    <name evidence="4" type="ORF">K490DRAFT_38133</name>
</gene>
<keyword evidence="5" id="KW-1185">Reference proteome</keyword>
<sequence length="1269" mass="142496">MDAYPPDYVEHNLPLLVLSGLATETPPAPIAKSHTLIQEHGFTVESEVPAVTGDRAEQLRQEFLNADASNSPWNARRSKTRGDVIGFKIRAVGRDYAFTPRKAQPPQSSPDDSPRGSPMRRNSRGWILHSPISPLSPGSPTFPDGVMTPIWVAKHQLYVPSVFISFFEFASNPGQDTLHDNQLKSEINRIKGMLNNSEHRTRYAVVLLGDKTIMEAPELEERLTNIRRSTNLDPKSSYFFLPPTQSRVELASFVHSVLATLQPVCVDYYRELSKHSRRKKNRGNIPPPTAPPTTGTSHPLAGNGWSVRYDFKLGVFAEFRQEMDAACRHYSSAMDCLLDPDGIFETTASWSPRWDDTRLLADSIAIRIVRCLLWTNSPTSAVQSWQNYRDRVRDLLDRRGKGSANYSWRAWESRWAKIMAEIVQRVEPPIFAIVGKASDADVEPNALFSPPEKIFPAGERMPPWQMLHHPGYWYRLAAERAIARRVIAEEIPEEDRTSPSESSATQVATRYRTYDTYLVPEPHVEYPLQGREGFDHCSEITDLLNKATGEFHSRGQQHFVDKLALDMGRELIHAGRYNDALSVLRPLWEGMSWRKENWWSLVSEVTWALHECGQRCADEPTILETEWELMSQSIWTKQNKRHDFMRCLEHVAAREGRGKTKVVVQAQKRTSCLSISTTFAVSEGHVGEPIQTQIAIKSNARKGSSPVTLSCVSIQLKNCPNDFQIRHEQTGSGSPSGLIVVSLTEAERASADAKPALEGTADLTLHPGHVKVLTFPVIFREAGDINGVTTSFEIDTDRFNMQSVSVVEKLREPSFWWLPSRKVLRTKRLSREVDDPLIKVLPKPPKMEIRMPNLQPQYYTNERVTLDLEVTNGEEEETEATIELRLLGHSRKSLDFTWEATKDPAPHSDVLPEDLHGHIIGTLKPGAQTTHSISFAAPDAQSEYTMEVKVLYHLLSDRDVPVSKTLSGELVFVDPFDATYDFTPQIHPDPWPSYFHVDDDQTVDSTKPFGLISRYLMSVRISSFAEENLIIQDADLIINNVQKGAVCTILKPTTKAADPPGETDIAPQSTQIRNFLVDVQKLHLENREPSVLDTSVTVTWRRQTPITTSPSPSSSDPLHSITSTIIQPRLIAANTEPRVLASAVPSTTTTTGNLPTPLIHLSYYIENPTMHPLTFEVAMEASDEFAFAGSKIASTLQLLPVSRKVLRYALLPLVRGQWISPVLKVEDRYFKKILKVVPTEGLRADKKGVAVWADVEEEDGREGEGTGAE</sequence>
<evidence type="ECO:0000259" key="3">
    <source>
        <dbReference type="Pfam" id="PF11817"/>
    </source>
</evidence>
<dbReference type="PANTHER" id="PTHR14374:SF0">
    <property type="entry name" value="TRAFFICKING PROTEIN PARTICLE COMPLEX SUBUNIT 11"/>
    <property type="match status" value="1"/>
</dbReference>
<feature type="region of interest" description="Disordered" evidence="1">
    <location>
        <begin position="98"/>
        <end position="132"/>
    </location>
</feature>
<dbReference type="InterPro" id="IPR012880">
    <property type="entry name" value="Gryzun"/>
</dbReference>
<dbReference type="InterPro" id="IPR021773">
    <property type="entry name" value="TPC11"/>
</dbReference>
<dbReference type="OrthoDB" id="6278596at2759"/>
<dbReference type="Pfam" id="PF11817">
    <property type="entry name" value="Foie-gras_1"/>
    <property type="match status" value="1"/>
</dbReference>
<dbReference type="Pfam" id="PF07919">
    <property type="entry name" value="Gryzun"/>
    <property type="match status" value="1"/>
</dbReference>
<dbReference type="AlphaFoldDB" id="A0A6A5YCI5"/>
<dbReference type="EMBL" id="ML978715">
    <property type="protein sequence ID" value="KAF2089057.1"/>
    <property type="molecule type" value="Genomic_DNA"/>
</dbReference>